<accession>S4VVR1</accession>
<dbReference type="EMBL" id="KC977571">
    <property type="protein sequence ID" value="AGO83486.1"/>
    <property type="molecule type" value="Genomic_DNA"/>
</dbReference>
<keyword evidence="3" id="KW-1185">Reference proteome</keyword>
<feature type="compositionally biased region" description="Pro residues" evidence="1">
    <location>
        <begin position="347"/>
        <end position="358"/>
    </location>
</feature>
<proteinExistence type="predicted"/>
<feature type="region of interest" description="Disordered" evidence="1">
    <location>
        <begin position="338"/>
        <end position="358"/>
    </location>
</feature>
<dbReference type="Proteomes" id="UP000204584">
    <property type="component" value="Segment"/>
</dbReference>
<gene>
    <name evidence="2" type="ORF">psal_cds_74</name>
</gene>
<name>S4VVR1_9VIRU</name>
<reference evidence="2 3" key="1">
    <citation type="journal article" date="2013" name="Science">
        <title>Pandoraviruses: amoeba viruses with genomes up to 2.5 Mb reaching that of parasitic eukaryotes.</title>
        <authorList>
            <person name="Philippe N."/>
            <person name="Legendre M."/>
            <person name="Doutre G."/>
            <person name="Coute Y."/>
            <person name="Poirot O."/>
            <person name="Lescot M."/>
            <person name="Arslan D."/>
            <person name="Seltzer V."/>
            <person name="Bertaux L."/>
            <person name="Bruley C."/>
            <person name="Garin J."/>
            <person name="Claverie J.M."/>
            <person name="Abergel C."/>
        </authorList>
    </citation>
    <scope>NUCLEOTIDE SEQUENCE [LARGE SCALE GENOMIC DNA]</scope>
</reference>
<evidence type="ECO:0000313" key="2">
    <source>
        <dbReference type="EMBL" id="AGO83486.1"/>
    </source>
</evidence>
<dbReference type="KEGG" id="vg:16605273"/>
<organism evidence="2 3">
    <name type="scientific">Pandoravirus salinus</name>
    <dbReference type="NCBI Taxonomy" id="1349410"/>
    <lineage>
        <taxon>Viruses</taxon>
        <taxon>Pandoravirus</taxon>
    </lineage>
</organism>
<dbReference type="Gene3D" id="1.20.1280.50">
    <property type="match status" value="1"/>
</dbReference>
<dbReference type="SUPFAM" id="SSF81383">
    <property type="entry name" value="F-box domain"/>
    <property type="match status" value="1"/>
</dbReference>
<dbReference type="InterPro" id="IPR036047">
    <property type="entry name" value="F-box-like_dom_sf"/>
</dbReference>
<evidence type="ECO:0000256" key="1">
    <source>
        <dbReference type="SAM" id="MobiDB-lite"/>
    </source>
</evidence>
<dbReference type="RefSeq" id="YP_008436548.1">
    <property type="nucleotide sequence ID" value="NC_022098.1"/>
</dbReference>
<evidence type="ECO:0000313" key="3">
    <source>
        <dbReference type="Proteomes" id="UP000204584"/>
    </source>
</evidence>
<sequence length="358" mass="38591">MDGGGEPTQPWSSLPDELTLAILSACDSVEIVATARLVCRGWGRVGHEALARVASRWTQTLLASRDGAADPKDQAHAAVCSAVALDKPHRLALLLDALPDFDLAARVSYRPIIEARGYARLTGSFQPTRFSAPRPHHPLYGCYVPAADGLLAFAIGCGAVRCVEMLAARGAPVCGTREALVWAALWASTRSWRLCAYRPRAQRCQDDLWHTVEHLPAVDGVRLVDAVLALPVKCASLGAECIRPLHALLIVTGRTLDNLGHFWRGQPRDVLIAWATAMLGRFVCAGYSADDAVVGPDSVVGRTERQFLTRRCSECSADDRPFYQSLLAAVDNRHVGDESDVGTCTSPSPPCPPPRATL</sequence>
<dbReference type="GeneID" id="16605273"/>
<protein>
    <submittedName>
        <fullName evidence="2">F-box incomplete domain containing protein</fullName>
    </submittedName>
</protein>